<feature type="domain" description="CCR4-NOT transcription complex subunit 1 HEAT repeat" evidence="13">
    <location>
        <begin position="503"/>
        <end position="646"/>
    </location>
</feature>
<dbReference type="Pfam" id="PF16417">
    <property type="entry name" value="CNOT1_TTP_bind"/>
    <property type="match status" value="1"/>
</dbReference>
<dbReference type="RefSeq" id="XP_058339154.1">
    <property type="nucleotide sequence ID" value="XM_058490045.1"/>
</dbReference>
<dbReference type="InterPro" id="IPR024557">
    <property type="entry name" value="CNOT1_dom_4"/>
</dbReference>
<dbReference type="PANTHER" id="PTHR13162">
    <property type="entry name" value="CCR4-NOT TRANSCRIPTION COMPLEX"/>
    <property type="match status" value="1"/>
</dbReference>
<evidence type="ECO:0000256" key="4">
    <source>
        <dbReference type="ARBA" id="ARBA00023163"/>
    </source>
</evidence>
<comment type="caution">
    <text evidence="15">The sequence shown here is derived from an EMBL/GenBank/DDBJ whole genome shotgun (WGS) entry which is preliminary data.</text>
</comment>
<dbReference type="Proteomes" id="UP001234581">
    <property type="component" value="Unassembled WGS sequence"/>
</dbReference>
<evidence type="ECO:0000313" key="16">
    <source>
        <dbReference type="Proteomes" id="UP001234581"/>
    </source>
</evidence>
<feature type="compositionally biased region" description="Low complexity" evidence="8">
    <location>
        <begin position="853"/>
        <end position="871"/>
    </location>
</feature>
<dbReference type="GO" id="GO:0060090">
    <property type="term" value="F:molecular adaptor activity"/>
    <property type="evidence" value="ECO:0007669"/>
    <property type="project" value="TreeGrafter"/>
</dbReference>
<dbReference type="Pfam" id="PF16415">
    <property type="entry name" value="CNOT1_CAF1_bind"/>
    <property type="match status" value="1"/>
</dbReference>
<dbReference type="FunFam" id="1.25.40.800:FF:000001">
    <property type="entry name" value="CCR4-NOT transcription complex subunit 1"/>
    <property type="match status" value="1"/>
</dbReference>
<dbReference type="InterPro" id="IPR032194">
    <property type="entry name" value="CNOT1_HEAT"/>
</dbReference>
<dbReference type="InterPro" id="IPR032191">
    <property type="entry name" value="CNOT1_CAF1_bind"/>
</dbReference>
<dbReference type="InterPro" id="IPR040398">
    <property type="entry name" value="Not1"/>
</dbReference>
<evidence type="ECO:0000259" key="14">
    <source>
        <dbReference type="Pfam" id="PF25097"/>
    </source>
</evidence>
<feature type="domain" description="CCR4-NOT transcription complex subunit 1 CAF1-binding" evidence="11">
    <location>
        <begin position="910"/>
        <end position="1130"/>
    </location>
</feature>
<keyword evidence="2" id="KW-0678">Repressor</keyword>
<dbReference type="GO" id="GO:0017148">
    <property type="term" value="P:negative regulation of translation"/>
    <property type="evidence" value="ECO:0007669"/>
    <property type="project" value="InterPro"/>
</dbReference>
<dbReference type="Gene3D" id="1.25.40.790">
    <property type="match status" value="1"/>
</dbReference>
<name>A0AAD7UXE5_9FUNG</name>
<evidence type="ECO:0000259" key="12">
    <source>
        <dbReference type="Pfam" id="PF16417"/>
    </source>
</evidence>
<evidence type="ECO:0000259" key="11">
    <source>
        <dbReference type="Pfam" id="PF16415"/>
    </source>
</evidence>
<evidence type="ECO:0000259" key="13">
    <source>
        <dbReference type="Pfam" id="PF16418"/>
    </source>
</evidence>
<evidence type="ECO:0000256" key="3">
    <source>
        <dbReference type="ARBA" id="ARBA00023015"/>
    </source>
</evidence>
<feature type="domain" description="CCR4-Not complex component Not1 C-terminal" evidence="9">
    <location>
        <begin position="1801"/>
        <end position="2164"/>
    </location>
</feature>
<evidence type="ECO:0000256" key="6">
    <source>
        <dbReference type="ARBA" id="ARBA00059181"/>
    </source>
</evidence>
<reference evidence="15 16" key="1">
    <citation type="submission" date="2023-03" db="EMBL/GenBank/DDBJ databases">
        <title>Genome sequence of Lichtheimia ornata CBS 291.66.</title>
        <authorList>
            <person name="Mohabir J.T."/>
            <person name="Shea T.P."/>
            <person name="Kurbessoian T."/>
            <person name="Berby B."/>
            <person name="Fontaine J."/>
            <person name="Livny J."/>
            <person name="Gnirke A."/>
            <person name="Stajich J.E."/>
            <person name="Cuomo C.A."/>
        </authorList>
    </citation>
    <scope>NUCLEOTIDE SEQUENCE [LARGE SCALE GENOMIC DNA]</scope>
    <source>
        <strain evidence="15">CBS 291.66</strain>
    </source>
</reference>
<feature type="region of interest" description="Disordered" evidence="8">
    <location>
        <begin position="1"/>
        <end position="22"/>
    </location>
</feature>
<dbReference type="GO" id="GO:0005634">
    <property type="term" value="C:nucleus"/>
    <property type="evidence" value="ECO:0007669"/>
    <property type="project" value="UniProtKB-SubCell"/>
</dbReference>
<dbReference type="FunFam" id="1.25.40.840:FF:000003">
    <property type="entry name" value="Transcription regulator"/>
    <property type="match status" value="1"/>
</dbReference>
<dbReference type="FunFam" id="1.25.40.180:FF:000012">
    <property type="entry name" value="Ccr4-Not transcription complex subunit"/>
    <property type="match status" value="1"/>
</dbReference>
<evidence type="ECO:0000256" key="2">
    <source>
        <dbReference type="ARBA" id="ARBA00022491"/>
    </source>
</evidence>
<keyword evidence="5" id="KW-0539">Nucleus</keyword>
<evidence type="ECO:0000259" key="10">
    <source>
        <dbReference type="Pfam" id="PF12842"/>
    </source>
</evidence>
<dbReference type="InterPro" id="IPR032193">
    <property type="entry name" value="CNOT1_TTP_bind"/>
</dbReference>
<comment type="subcellular location">
    <subcellularLocation>
        <location evidence="1">Nucleus</location>
    </subcellularLocation>
</comment>
<dbReference type="Gene3D" id="1.25.40.800">
    <property type="match status" value="1"/>
</dbReference>
<evidence type="ECO:0000256" key="7">
    <source>
        <dbReference type="ARBA" id="ARBA00074459"/>
    </source>
</evidence>
<proteinExistence type="predicted"/>
<feature type="domain" description="CCR4-NOT transcription complex subunit 1-like NOT1 connector" evidence="14">
    <location>
        <begin position="1465"/>
        <end position="1647"/>
    </location>
</feature>
<evidence type="ECO:0000313" key="15">
    <source>
        <dbReference type="EMBL" id="KAJ8654240.1"/>
    </source>
</evidence>
<organism evidence="15 16">
    <name type="scientific">Lichtheimia ornata</name>
    <dbReference type="NCBI Taxonomy" id="688661"/>
    <lineage>
        <taxon>Eukaryota</taxon>
        <taxon>Fungi</taxon>
        <taxon>Fungi incertae sedis</taxon>
        <taxon>Mucoromycota</taxon>
        <taxon>Mucoromycotina</taxon>
        <taxon>Mucoromycetes</taxon>
        <taxon>Mucorales</taxon>
        <taxon>Lichtheimiaceae</taxon>
        <taxon>Lichtheimia</taxon>
    </lineage>
</organism>
<dbReference type="Pfam" id="PF16418">
    <property type="entry name" value="CNOT1_HEAT"/>
    <property type="match status" value="1"/>
</dbReference>
<dbReference type="Pfam" id="PF25097">
    <property type="entry name" value="ARM_Cnot1"/>
    <property type="match status" value="1"/>
</dbReference>
<sequence length="2171" mass="242244">MSSEIDNSSTASPVTSPVSQRPASKLQLSSLARIVKAQVSLLASNLTKENYSKIAPDIQSLVDTHGEDIRQHLVRLLLVDISRQHDASSSNTNNDNDESSSLLLLKGNVGNTIDFSGAEAFITFAETLASFYRSDTILTTSNPFDLERLYKDLNLNALQQFALGCLLLQSPKESTVDQVKPMVKDNMQPALDELSAKDSSNLPGKMFSWCLDVMDTNATELFDSKDIQHFTTLVIKHCNDQSILEKIQPSSAKEVIRDGEGDHGEDSALSEKLLESGYECCSSPESVRKLLSGINVTEKDVAVALGCMARSYTNMSGVGDGSAMDESNWNVENFVTVVIDVHPELDWDKIIEDLDYAHFFIYDAKGLDILVRAWKHCPKKSEPFPVNSFFGKWRNLKGQLSALYQMVNAPTDALSLVTCSKRKIIQVDDFASACAQIQMQATQLYESQLNSLDLMECILDLSNTVVADDAKVFVDMMVNKAPELVFLGFLQAQSTNNVGFQKDILGRLLIMYLKGTTSSPLVLTKLWQVNSDFFIKSILELYGNDGTSLSRILDIVHELKLLPVILNIQPLFFALDLAALAARREFLNLEKWLQDKVIEHKDVFIRVCLEFLSQKLAAEASRVEGNATPTTMPLSMEVIGIFLKVLSESPMIPDNAELLKEVQKTCIHTYPKLLDTSRAPDVGGPGGSTEVSFKPDVEEEANAYYERIYSGEISVDDMIERLKMFSQSKNPREQDVFACMIHNLFDEYHFFPKYPDKELSITSVLFGLLVQNHLVSYVSLGIALRCVLDALRNPLGSKMFNFGLQAVMQFQGRLSEWPQFCASLLQITQLQQANPDLARFIAASLQSAQVQQQQQQGDVDLPNQATQQQQPQPQPPQQQRPMDVGSAEGIPVFTAIHVPDVPKPVEGIAYETPAEDTQDKILFIINNIARNNMEDKSSELVKILDASSYKWFSNYLVVKRVSLEPNYHDLYLLLIDSLNSTLLYQHVLRETYANIQVLLNSEKTVSSSSERSLLKNLGSWLGGMTLARNKPIRHKHIALKDLLLEGYDSNRLIVVIPFVCKVLEQCNKSIVFKPPNPWLMATLKLLVELYHSADLKLNLKFEIEVLCNGLSIELESIDATSILKDYEARSAAKNALMDGLGRASHASMEATIGRSPASAVIPPANVMDGAAMDDANIAIPNIAQYIVFNPQIILYSSQPTSKRWVVQAITQSIREIIEPVVERSVAIASVSTRELITKDFAVESDENQMRNAAHMMAQSLAGSLAMVTCKEPLRLSMATNLRAIFVANGLPDAMAEQAVLVTVSDNLDLVCAVIEKVAMSKVAAEIDELLINSYANRKKHREQRPGQPFFDMDVFSMSRYPLSLPEPLRAKPNGMHSAQLRVYEDFRRIPRSAPQAEADTLTPMSHPGDAYTQGYNVPGANAFAGGPAAAINAGSTGGGNGGYDSMLGQHTAHQVLERFNQYLVELETLVSQTNAPNFASLPPLHDIRVIIRQVPTLASSSFDKVETARAFAQKVVSRLYKSETQLAREVYVVLLERLCVVSPNVGTLVTYWLTHVDDERKYNVPVTVALIKAGLINVMEQDQELGHLVESGRPTAIDFAAQLVNSCIFDENLASPQDFAISLEAISRLRGSIPDGVLVLMDNLRGNVRGQGRDEGGDAGLREQLRYFFAEWVQLCQHPSTNEKAQGVFLLQLSQHTIFQTDDMSSLFFRVCIEAAVERALRFKQIPGQAPGAAYQLIDAFSKLVVGLVKVQSDTLSAAARVNLFSKVLSVTVLILSQHHERDGDQFNQRPFLRLFTCLLSDLHAAEQQLLPVYFGILTALSNTFYTLQPSSFPGFSFAWLQLISHRLFMPKLLLSENQRGWPTFQRLVICLFQFLVPFLRDAELRDTTRMLYRGTLRILLVLLHDFPEFLSDYHLSFCDVIPASCIQLRNLILSAFPRNMRLPDPFTPNLKVDLLPEINQAPRILSDYVGPLTANHIKQDVDDFLESRIPKERLADLARKFTLDPMAAAAVVDDSSSSPPSATTQYNIPLVNALVFYVGVTGILQGIPVNQGAPIEIYQQLLMELDSEGCYVFLSAIANQLRYPNSHTHYFSCVLLYLFAESDNEMIKEQITRVLLERLIVNRPHPWGLLITFIELIKNPRYNFWNHSFTRCATDIERLFESVSRSINQI</sequence>
<evidence type="ECO:0000256" key="1">
    <source>
        <dbReference type="ARBA" id="ARBA00004123"/>
    </source>
</evidence>
<dbReference type="GO" id="GO:0000289">
    <property type="term" value="P:nuclear-transcribed mRNA poly(A) tail shortening"/>
    <property type="evidence" value="ECO:0007669"/>
    <property type="project" value="UniProtKB-ARBA"/>
</dbReference>
<gene>
    <name evidence="15" type="ORF">O0I10_010062</name>
</gene>
<dbReference type="CDD" id="cd20710">
    <property type="entry name" value="NOT1_connector"/>
    <property type="match status" value="1"/>
</dbReference>
<keyword evidence="4" id="KW-0804">Transcription</keyword>
<dbReference type="InterPro" id="IPR007196">
    <property type="entry name" value="CCR4-Not_Not1_C"/>
</dbReference>
<dbReference type="InterPro" id="IPR055454">
    <property type="entry name" value="CNOT1-like_NOT1_connector"/>
</dbReference>
<protein>
    <recommendedName>
        <fullName evidence="7">General negative regulator of transcription subunit 1</fullName>
    </recommendedName>
</protein>
<accession>A0AAD7UXE5</accession>
<evidence type="ECO:0000256" key="8">
    <source>
        <dbReference type="SAM" id="MobiDB-lite"/>
    </source>
</evidence>
<feature type="compositionally biased region" description="Low complexity" evidence="8">
    <location>
        <begin position="8"/>
        <end position="19"/>
    </location>
</feature>
<dbReference type="Gene3D" id="1.25.40.840">
    <property type="entry name" value="CCR4-NOT transcription complex subunit 1 TTP binding domain"/>
    <property type="match status" value="1"/>
</dbReference>
<keyword evidence="3" id="KW-0805">Transcription regulation</keyword>
<dbReference type="Pfam" id="PF12842">
    <property type="entry name" value="DUF3819"/>
    <property type="match status" value="1"/>
</dbReference>
<dbReference type="EMBL" id="JARTCD010000064">
    <property type="protein sequence ID" value="KAJ8654240.1"/>
    <property type="molecule type" value="Genomic_DNA"/>
</dbReference>
<dbReference type="Gene3D" id="1.25.40.180">
    <property type="match status" value="1"/>
</dbReference>
<dbReference type="GO" id="GO:0000932">
    <property type="term" value="C:P-body"/>
    <property type="evidence" value="ECO:0007669"/>
    <property type="project" value="TreeGrafter"/>
</dbReference>
<evidence type="ECO:0000259" key="9">
    <source>
        <dbReference type="Pfam" id="PF04054"/>
    </source>
</evidence>
<dbReference type="PANTHER" id="PTHR13162:SF8">
    <property type="entry name" value="CCR4-NOT TRANSCRIPTION COMPLEX SUBUNIT 1"/>
    <property type="match status" value="1"/>
</dbReference>
<feature type="region of interest" description="Disordered" evidence="8">
    <location>
        <begin position="853"/>
        <end position="884"/>
    </location>
</feature>
<evidence type="ECO:0000256" key="5">
    <source>
        <dbReference type="ARBA" id="ARBA00023242"/>
    </source>
</evidence>
<keyword evidence="16" id="KW-1185">Reference proteome</keyword>
<dbReference type="Pfam" id="PF04054">
    <property type="entry name" value="Not1"/>
    <property type="match status" value="1"/>
</dbReference>
<dbReference type="GO" id="GO:0030015">
    <property type="term" value="C:CCR4-NOT core complex"/>
    <property type="evidence" value="ECO:0007669"/>
    <property type="project" value="InterPro"/>
</dbReference>
<dbReference type="InterPro" id="IPR038535">
    <property type="entry name" value="CNOT1_TTP_bind_sf"/>
</dbReference>
<feature type="domain" description="CCR4-NOT transcription complex subunit 1" evidence="10">
    <location>
        <begin position="1199"/>
        <end position="1341"/>
    </location>
</feature>
<feature type="domain" description="CCR4-NOT transcription complex subunit 1 TTP binding" evidence="12">
    <location>
        <begin position="687"/>
        <end position="852"/>
    </location>
</feature>
<dbReference type="GeneID" id="83217466"/>
<comment type="function">
    <text evidence="6">Acts as a component of the CCR4-NOT core complex, which in the nucleus seems to be a general transcription factor, and in the cytoplasm the major mRNA deadenylase involved in mRNA turnover. The NOT protein subcomplex negatively regulates the basal and activated transcription of many genes. Preferentially affects TC-type TATA element-dependent transcription. Could directly or indirectly inhibit component(s) of the general transcription machinery.</text>
</comment>